<evidence type="ECO:0000313" key="5">
    <source>
        <dbReference type="EMBL" id="HIV26830.1"/>
    </source>
</evidence>
<proteinExistence type="predicted"/>
<keyword evidence="2" id="KW-0238">DNA-binding</keyword>
<dbReference type="SMART" id="SM00342">
    <property type="entry name" value="HTH_ARAC"/>
    <property type="match status" value="1"/>
</dbReference>
<evidence type="ECO:0000256" key="1">
    <source>
        <dbReference type="ARBA" id="ARBA00023015"/>
    </source>
</evidence>
<dbReference type="InterPro" id="IPR020449">
    <property type="entry name" value="Tscrpt_reg_AraC-type_HTH"/>
</dbReference>
<name>A0A9D1TBU8_9FIRM</name>
<dbReference type="GO" id="GO:0003700">
    <property type="term" value="F:DNA-binding transcription factor activity"/>
    <property type="evidence" value="ECO:0007669"/>
    <property type="project" value="InterPro"/>
</dbReference>
<dbReference type="SUPFAM" id="SSF46689">
    <property type="entry name" value="Homeodomain-like"/>
    <property type="match status" value="2"/>
</dbReference>
<dbReference type="Gene3D" id="1.10.10.60">
    <property type="entry name" value="Homeodomain-like"/>
    <property type="match status" value="2"/>
</dbReference>
<evidence type="ECO:0000256" key="3">
    <source>
        <dbReference type="ARBA" id="ARBA00023163"/>
    </source>
</evidence>
<evidence type="ECO:0000256" key="2">
    <source>
        <dbReference type="ARBA" id="ARBA00023125"/>
    </source>
</evidence>
<dbReference type="AlphaFoldDB" id="A0A9D1TBU8"/>
<dbReference type="PANTHER" id="PTHR43280:SF2">
    <property type="entry name" value="HTH-TYPE TRANSCRIPTIONAL REGULATOR EXSA"/>
    <property type="match status" value="1"/>
</dbReference>
<keyword evidence="3" id="KW-0804">Transcription</keyword>
<evidence type="ECO:0000313" key="6">
    <source>
        <dbReference type="Proteomes" id="UP000886884"/>
    </source>
</evidence>
<accession>A0A9D1TBU8</accession>
<dbReference type="PROSITE" id="PS01124">
    <property type="entry name" value="HTH_ARAC_FAMILY_2"/>
    <property type="match status" value="1"/>
</dbReference>
<dbReference type="EMBL" id="DVOT01000049">
    <property type="protein sequence ID" value="HIV26830.1"/>
    <property type="molecule type" value="Genomic_DNA"/>
</dbReference>
<feature type="domain" description="HTH araC/xylS-type" evidence="4">
    <location>
        <begin position="315"/>
        <end position="413"/>
    </location>
</feature>
<dbReference type="GO" id="GO:0043565">
    <property type="term" value="F:sequence-specific DNA binding"/>
    <property type="evidence" value="ECO:0007669"/>
    <property type="project" value="InterPro"/>
</dbReference>
<dbReference type="InterPro" id="IPR018060">
    <property type="entry name" value="HTH_AraC"/>
</dbReference>
<dbReference type="Proteomes" id="UP000886884">
    <property type="component" value="Unassembled WGS sequence"/>
</dbReference>
<gene>
    <name evidence="5" type="ORF">IAA64_02590</name>
</gene>
<reference evidence="5" key="2">
    <citation type="journal article" date="2021" name="PeerJ">
        <title>Extensive microbial diversity within the chicken gut microbiome revealed by metagenomics and culture.</title>
        <authorList>
            <person name="Gilroy R."/>
            <person name="Ravi A."/>
            <person name="Getino M."/>
            <person name="Pursley I."/>
            <person name="Horton D.L."/>
            <person name="Alikhan N.F."/>
            <person name="Baker D."/>
            <person name="Gharbi K."/>
            <person name="Hall N."/>
            <person name="Watson M."/>
            <person name="Adriaenssens E.M."/>
            <person name="Foster-Nyarko E."/>
            <person name="Jarju S."/>
            <person name="Secka A."/>
            <person name="Antonio M."/>
            <person name="Oren A."/>
            <person name="Chaudhuri R.R."/>
            <person name="La Ragione R."/>
            <person name="Hildebrand F."/>
            <person name="Pallen M.J."/>
        </authorList>
    </citation>
    <scope>NUCLEOTIDE SEQUENCE</scope>
    <source>
        <strain evidence="5">CHK183-6373</strain>
    </source>
</reference>
<keyword evidence="1" id="KW-0805">Transcription regulation</keyword>
<comment type="caution">
    <text evidence="5">The sequence shown here is derived from an EMBL/GenBank/DDBJ whole genome shotgun (WGS) entry which is preliminary data.</text>
</comment>
<dbReference type="Pfam" id="PF12833">
    <property type="entry name" value="HTH_18"/>
    <property type="match status" value="1"/>
</dbReference>
<protein>
    <submittedName>
        <fullName evidence="5">AraC family transcriptional regulator</fullName>
    </submittedName>
</protein>
<sequence length="425" mass="47883">MSDTIDEKLLRECASAFCTAAGIGCTVTDAQGRLLFAQGYGCTQCELCAASAREAGVCMQTQLYGMREAERFGGSYIYSCAMGMNCFVSPILGPNGSQAQITVGPFRMVDEMDYVTYDLQECMRMPQAEIETILPIVRKIPYVEPHTISALATMLFMAAGFIQNVSDVNRLQGAQESTAMQGQIVSYIQELKRERETPAYPFRLERAFLQALARGEQKQAQKLLNELLGHIMFAQGRDIQTIQARAYELLVLISRTAIEEGAAPEKVLALNDRCMAEMRENQDFDALCVWLSSAIKRYMNEAFNFSEMRDADIIHRTVQYMQLNYGAKTSLEDIARSVYLSPTYLCRLFKRKMGVTIMQFYTTLRIDKCKDLLTSTDLPLSEIAQETGFGDQSHFTKVFKRTVGMTPLAYRRKARREAQPEEAAQ</sequence>
<dbReference type="InterPro" id="IPR009057">
    <property type="entry name" value="Homeodomain-like_sf"/>
</dbReference>
<dbReference type="InterPro" id="IPR018771">
    <property type="entry name" value="PocR_dom"/>
</dbReference>
<dbReference type="Pfam" id="PF10114">
    <property type="entry name" value="PocR"/>
    <property type="match status" value="1"/>
</dbReference>
<reference evidence="5" key="1">
    <citation type="submission" date="2020-10" db="EMBL/GenBank/DDBJ databases">
        <authorList>
            <person name="Gilroy R."/>
        </authorList>
    </citation>
    <scope>NUCLEOTIDE SEQUENCE</scope>
    <source>
        <strain evidence="5">CHK183-6373</strain>
    </source>
</reference>
<dbReference type="PRINTS" id="PR00032">
    <property type="entry name" value="HTHARAC"/>
</dbReference>
<dbReference type="PANTHER" id="PTHR43280">
    <property type="entry name" value="ARAC-FAMILY TRANSCRIPTIONAL REGULATOR"/>
    <property type="match status" value="1"/>
</dbReference>
<evidence type="ECO:0000259" key="4">
    <source>
        <dbReference type="PROSITE" id="PS01124"/>
    </source>
</evidence>
<organism evidence="5 6">
    <name type="scientific">Candidatus Ornithocaccomicrobium faecavium</name>
    <dbReference type="NCBI Taxonomy" id="2840890"/>
    <lineage>
        <taxon>Bacteria</taxon>
        <taxon>Bacillati</taxon>
        <taxon>Bacillota</taxon>
        <taxon>Clostridia</taxon>
        <taxon>Candidatus Ornithocaccomicrobium</taxon>
    </lineage>
</organism>